<evidence type="ECO:0000256" key="1">
    <source>
        <dbReference type="SAM" id="MobiDB-lite"/>
    </source>
</evidence>
<evidence type="ECO:0000313" key="3">
    <source>
        <dbReference type="EMBL" id="SHJ61048.1"/>
    </source>
</evidence>
<keyword evidence="2" id="KW-0812">Transmembrane</keyword>
<evidence type="ECO:0000313" key="4">
    <source>
        <dbReference type="Proteomes" id="UP000184386"/>
    </source>
</evidence>
<dbReference type="AlphaFoldDB" id="A0A1M6KPX8"/>
<reference evidence="3 4" key="1">
    <citation type="submission" date="2016-11" db="EMBL/GenBank/DDBJ databases">
        <authorList>
            <person name="Jaros S."/>
            <person name="Januszkiewicz K."/>
            <person name="Wedrychowicz H."/>
        </authorList>
    </citation>
    <scope>NUCLEOTIDE SEQUENCE [LARGE SCALE GENOMIC DNA]</scope>
    <source>
        <strain evidence="3 4">DSM 15929</strain>
    </source>
</reference>
<dbReference type="EMBL" id="FRAC01000006">
    <property type="protein sequence ID" value="SHJ61048.1"/>
    <property type="molecule type" value="Genomic_DNA"/>
</dbReference>
<proteinExistence type="predicted"/>
<dbReference type="STRING" id="1121322.SAMN02745136_00538"/>
<sequence length="261" mass="29149">MKLRYKKIIAMVTVCTMGIGMVTFSISRQGQDKSTAVEREAQNLNASYDTEESAKTADKPNAKAAVSAASLLPTDTPASDSEARDEASLLSAEKNPLEKNTNKEIDTLITKYLNAKLSGKIEKFEDLVDNTQLLDIKDISRKTKYIDKYENVESYIKKGLEEGSYVVYVCYNLKLASIDTPAPGMNEYYIKTNKDGKFYVYLGEGDSKTDEFLSKLCDSSDVEDLIYKVNDKLKTALKKDASLSEFYTKLEDSAKNVSMNE</sequence>
<name>A0A1M6KPX8_9FIRM</name>
<protein>
    <submittedName>
        <fullName evidence="3">Uncharacterized protein</fullName>
    </submittedName>
</protein>
<accession>A0A1M6KPX8</accession>
<evidence type="ECO:0000256" key="2">
    <source>
        <dbReference type="SAM" id="Phobius"/>
    </source>
</evidence>
<keyword evidence="4" id="KW-1185">Reference proteome</keyword>
<feature type="region of interest" description="Disordered" evidence="1">
    <location>
        <begin position="71"/>
        <end position="95"/>
    </location>
</feature>
<gene>
    <name evidence="3" type="ORF">SAMN02745136_00538</name>
</gene>
<organism evidence="3 4">
    <name type="scientific">Anaerocolumna jejuensis DSM 15929</name>
    <dbReference type="NCBI Taxonomy" id="1121322"/>
    <lineage>
        <taxon>Bacteria</taxon>
        <taxon>Bacillati</taxon>
        <taxon>Bacillota</taxon>
        <taxon>Clostridia</taxon>
        <taxon>Lachnospirales</taxon>
        <taxon>Lachnospiraceae</taxon>
        <taxon>Anaerocolumna</taxon>
    </lineage>
</organism>
<dbReference type="Proteomes" id="UP000184386">
    <property type="component" value="Unassembled WGS sequence"/>
</dbReference>
<keyword evidence="2" id="KW-1133">Transmembrane helix</keyword>
<keyword evidence="2" id="KW-0472">Membrane</keyword>
<feature type="transmembrane region" description="Helical" evidence="2">
    <location>
        <begin position="7"/>
        <end position="26"/>
    </location>
</feature>